<evidence type="ECO:0000256" key="5">
    <source>
        <dbReference type="SAM" id="MobiDB-lite"/>
    </source>
</evidence>
<proteinExistence type="predicted"/>
<dbReference type="EMBL" id="OB662481">
    <property type="protein sequence ID" value="CAD7230127.1"/>
    <property type="molecule type" value="Genomic_DNA"/>
</dbReference>
<feature type="region of interest" description="Disordered" evidence="5">
    <location>
        <begin position="1"/>
        <end position="74"/>
    </location>
</feature>
<dbReference type="InterPro" id="IPR007529">
    <property type="entry name" value="Znf_HIT"/>
</dbReference>
<gene>
    <name evidence="6" type="ORF">CTOB1V02_LOCUS7990</name>
</gene>
<dbReference type="PROSITE" id="PS51083">
    <property type="entry name" value="ZF_HIT"/>
    <property type="match status" value="1"/>
</dbReference>
<keyword evidence="1" id="KW-0479">Metal-binding</keyword>
<dbReference type="Gene3D" id="3.30.60.190">
    <property type="match status" value="1"/>
</dbReference>
<dbReference type="Pfam" id="PF04438">
    <property type="entry name" value="zf-HIT"/>
    <property type="match status" value="1"/>
</dbReference>
<dbReference type="SUPFAM" id="SSF144232">
    <property type="entry name" value="HIT/MYND zinc finger-like"/>
    <property type="match status" value="1"/>
</dbReference>
<dbReference type="CDD" id="cd21437">
    <property type="entry name" value="zf-HIT_ZNHIT1_like"/>
    <property type="match status" value="1"/>
</dbReference>
<accession>A0A7R8WEC9</accession>
<dbReference type="PANTHER" id="PTHR13093">
    <property type="entry name" value="ZINC FINGER HIT DOMAIN CONTAINING PROTEIN 1"/>
    <property type="match status" value="1"/>
</dbReference>
<sequence length="150" mass="17656">MSSRESKQRSVNVDKRVLDQATRNRRMRRMLDNLERDNFQEDPHANLSMHKKAPKFEEQLRSEQPKKKKKKRTAEYYKQRFRKTFEQLLEEPHAAKYLSASASKSDAPGLKFCGVCGRLSSYTCVTCGTLFCRVTCYQTHKETRCLKWIA</sequence>
<evidence type="ECO:0000313" key="6">
    <source>
        <dbReference type="EMBL" id="CAD7230127.1"/>
    </source>
</evidence>
<dbReference type="InterPro" id="IPR039723">
    <property type="entry name" value="Vps71/ZNHIT1"/>
</dbReference>
<organism evidence="6">
    <name type="scientific">Cyprideis torosa</name>
    <dbReference type="NCBI Taxonomy" id="163714"/>
    <lineage>
        <taxon>Eukaryota</taxon>
        <taxon>Metazoa</taxon>
        <taxon>Ecdysozoa</taxon>
        <taxon>Arthropoda</taxon>
        <taxon>Crustacea</taxon>
        <taxon>Oligostraca</taxon>
        <taxon>Ostracoda</taxon>
        <taxon>Podocopa</taxon>
        <taxon>Podocopida</taxon>
        <taxon>Cytherocopina</taxon>
        <taxon>Cytheroidea</taxon>
        <taxon>Cytherideidae</taxon>
        <taxon>Cyprideis</taxon>
    </lineage>
</organism>
<feature type="compositionally biased region" description="Basic and acidic residues" evidence="5">
    <location>
        <begin position="1"/>
        <end position="18"/>
    </location>
</feature>
<evidence type="ECO:0000256" key="3">
    <source>
        <dbReference type="ARBA" id="ARBA00022833"/>
    </source>
</evidence>
<dbReference type="GO" id="GO:0005634">
    <property type="term" value="C:nucleus"/>
    <property type="evidence" value="ECO:0007669"/>
    <property type="project" value="UniProtKB-ARBA"/>
</dbReference>
<dbReference type="OrthoDB" id="74807at2759"/>
<dbReference type="AlphaFoldDB" id="A0A7R8WEC9"/>
<evidence type="ECO:0000256" key="1">
    <source>
        <dbReference type="ARBA" id="ARBA00022723"/>
    </source>
</evidence>
<evidence type="ECO:0000256" key="2">
    <source>
        <dbReference type="ARBA" id="ARBA00022771"/>
    </source>
</evidence>
<dbReference type="GO" id="GO:0008270">
    <property type="term" value="F:zinc ion binding"/>
    <property type="evidence" value="ECO:0007669"/>
    <property type="project" value="UniProtKB-UniRule"/>
</dbReference>
<reference evidence="6" key="1">
    <citation type="submission" date="2020-11" db="EMBL/GenBank/DDBJ databases">
        <authorList>
            <person name="Tran Van P."/>
        </authorList>
    </citation>
    <scope>NUCLEOTIDE SEQUENCE</scope>
</reference>
<keyword evidence="2 4" id="KW-0863">Zinc-finger</keyword>
<protein>
    <submittedName>
        <fullName evidence="6">Uncharacterized protein</fullName>
    </submittedName>
</protein>
<keyword evidence="3" id="KW-0862">Zinc</keyword>
<feature type="compositionally biased region" description="Basic and acidic residues" evidence="5">
    <location>
        <begin position="54"/>
        <end position="65"/>
    </location>
</feature>
<evidence type="ECO:0000256" key="4">
    <source>
        <dbReference type="PROSITE-ProRule" id="PRU00453"/>
    </source>
</evidence>
<name>A0A7R8WEC9_9CRUS</name>
<dbReference type="GO" id="GO:0006338">
    <property type="term" value="P:chromatin remodeling"/>
    <property type="evidence" value="ECO:0007669"/>
    <property type="project" value="InterPro"/>
</dbReference>
<feature type="compositionally biased region" description="Basic and acidic residues" evidence="5">
    <location>
        <begin position="29"/>
        <end position="44"/>
    </location>
</feature>